<dbReference type="PANTHER" id="PTHR45916:SF1">
    <property type="entry name" value="STRUCTURAL MAINTENANCE OF CHROMOSOMES PROTEIN 5"/>
    <property type="match status" value="1"/>
</dbReference>
<sequence length="1141" mass="130907">MAGKRSRAQSDNEDEDDEQSREDTGTPESNGLKRVRTNQANGHVEEEGDEVEAGVRSTKGKGRAIAQVNEDDEEFQPGSIRRVKLENFTTYEHAEFFPGPSLNMVLGPNGTGKSSLVCAICLGLGYNTNVLGRASAFGEFVKYGKKEAVVEVELQKRPKDSQNFVVTLRIDRDTNKREFLINGRPATHKQVVKLNSLMRIQIDNLCQFLPQDKVAEFAALSPVDLLAKTLQAAAPPEMLKWQDELKTLFASQAEFNKQLDTDNGELKRLETRQESLQGDVEKIRERERLKHEVDKFKAGRHIPAYQTARTEYSTLKRQLRDLKYEAQDLQERFEPSLKGVNAKEAYMRAVEQVVTARERTLRRAEDAADAAFNESEGLQSNISGIRDKIEANEGQFNARKKELGDLKRKVHDLETRHKQKPAEFNPGEWNTRIREQEHRKRETQAQISELNEQATSLREAGKAQVRDIHKVKEDIAALESVQGQLRNHLKKIFPDGARGLEWLEQNKELFEKEVFGPPMLTCSLKDERYSDLVQSVLGRDDFLCFTAQTVADHKKLSHHFYKELKLTVSVRSTLNSYDSYRNPYPHEQLHAVGLDGYATDYLDGPAPVLAMLCGEKRLHCTAVGLNPISDEQYQQLDRMEGISQFAAGRNMYRVTRRKEYGANAASTRVRKIQRGQFWTDQPVDSAEAMELNRRLEEMTAQVKDVQAQFHAIRKEQIPALEAQYQEIDEKEQELRKQKGELQAAWNKWNALPDKIEAEKRNLEQKVQDLRGIRKARQVLDQQLDREVVRQAEAALRHRETIDAIREAHQAVLEAQVRFIEAKSDWECLKDDNRDMQVQLEQAKARIQALEAETKAKKEEATKLQRLVSAAVAEYEAENLPEFIGDRTIEQVDAEITAREARLNAVEAQNPHALREFERLIKDIDRLKAQKTRREEEFAETAENIARIRAQFEPKLDELVGQINTAFSYNFEQINCAGEVDVYKDESDFENWAIQIRVRFRPGETLQILNQHRQSGGERAVSTIFYLMSLQAMAQAPFRVVDEINQGMDPRNERMVHERMVEIACREHTSQYFLITPKLLTDLRYDERMKVHCIASGETVPSYEDRKEKGVEKLDFAECVKIQARQRAANAYPTPEPVPAEL</sequence>
<dbReference type="SUPFAM" id="SSF52540">
    <property type="entry name" value="P-loop containing nucleoside triphosphate hydrolases"/>
    <property type="match status" value="1"/>
</dbReference>
<gene>
    <name evidence="7" type="primary">SMC5</name>
    <name evidence="7" type="ORF">DL546_002122</name>
</gene>
<proteinExistence type="inferred from homology"/>
<evidence type="ECO:0000256" key="1">
    <source>
        <dbReference type="ARBA" id="ARBA00010171"/>
    </source>
</evidence>
<keyword evidence="8" id="KW-1185">Reference proteome</keyword>
<dbReference type="GO" id="GO:0000724">
    <property type="term" value="P:double-strand break repair via homologous recombination"/>
    <property type="evidence" value="ECO:0007669"/>
    <property type="project" value="TreeGrafter"/>
</dbReference>
<dbReference type="Proteomes" id="UP000275385">
    <property type="component" value="Unassembled WGS sequence"/>
</dbReference>
<dbReference type="GO" id="GO:0030915">
    <property type="term" value="C:Smc5-Smc6 complex"/>
    <property type="evidence" value="ECO:0007669"/>
    <property type="project" value="TreeGrafter"/>
</dbReference>
<dbReference type="EMBL" id="QVQW01000021">
    <property type="protein sequence ID" value="RKU45370.1"/>
    <property type="molecule type" value="Genomic_DNA"/>
</dbReference>
<evidence type="ECO:0000256" key="4">
    <source>
        <dbReference type="SAM" id="Coils"/>
    </source>
</evidence>
<keyword evidence="3 4" id="KW-0175">Coiled coil</keyword>
<feature type="region of interest" description="Disordered" evidence="5">
    <location>
        <begin position="1"/>
        <end position="64"/>
    </location>
</feature>
<evidence type="ECO:0000256" key="2">
    <source>
        <dbReference type="ARBA" id="ARBA00018687"/>
    </source>
</evidence>
<dbReference type="STRING" id="177199.A0A420YCC5"/>
<feature type="coiled-coil region" evidence="4">
    <location>
        <begin position="825"/>
        <end position="943"/>
    </location>
</feature>
<feature type="domain" description="RecF/RecN/SMC N-terminal" evidence="6">
    <location>
        <begin position="80"/>
        <end position="1075"/>
    </location>
</feature>
<dbReference type="OrthoDB" id="10254973at2759"/>
<dbReference type="Gene3D" id="3.40.50.300">
    <property type="entry name" value="P-loop containing nucleotide triphosphate hydrolases"/>
    <property type="match status" value="2"/>
</dbReference>
<feature type="compositionally biased region" description="Acidic residues" evidence="5">
    <location>
        <begin position="11"/>
        <end position="20"/>
    </location>
</feature>
<protein>
    <recommendedName>
        <fullName evidence="2">Structural maintenance of chromosomes protein 5</fullName>
    </recommendedName>
</protein>
<dbReference type="Gene3D" id="1.10.287.1490">
    <property type="match status" value="1"/>
</dbReference>
<dbReference type="InterPro" id="IPR027417">
    <property type="entry name" value="P-loop_NTPase"/>
</dbReference>
<name>A0A420YCC5_9PEZI</name>
<feature type="coiled-coil region" evidence="4">
    <location>
        <begin position="433"/>
        <end position="460"/>
    </location>
</feature>
<dbReference type="GO" id="GO:0003697">
    <property type="term" value="F:single-stranded DNA binding"/>
    <property type="evidence" value="ECO:0007669"/>
    <property type="project" value="TreeGrafter"/>
</dbReference>
<dbReference type="PANTHER" id="PTHR45916">
    <property type="entry name" value="STRUCTURAL MAINTENANCE OF CHROMOSOMES PROTEIN 5"/>
    <property type="match status" value="1"/>
</dbReference>
<comment type="caution">
    <text evidence="7">The sequence shown here is derived from an EMBL/GenBank/DDBJ whole genome shotgun (WGS) entry which is preliminary data.</text>
</comment>
<accession>A0A420YCC5</accession>
<dbReference type="AlphaFoldDB" id="A0A420YCC5"/>
<dbReference type="Pfam" id="PF02463">
    <property type="entry name" value="SMC_N"/>
    <property type="match status" value="1"/>
</dbReference>
<comment type="similarity">
    <text evidence="1">Belongs to the SMC family. SMC5 subfamily.</text>
</comment>
<reference evidence="7 8" key="1">
    <citation type="submission" date="2018-08" db="EMBL/GenBank/DDBJ databases">
        <title>Draft genome of the lignicolous fungus Coniochaeta pulveracea.</title>
        <authorList>
            <person name="Borstlap C.J."/>
            <person name="De Witt R.N."/>
            <person name="Botha A."/>
            <person name="Volschenk H."/>
        </authorList>
    </citation>
    <scope>NUCLEOTIDE SEQUENCE [LARGE SCALE GENOMIC DNA]</scope>
    <source>
        <strain evidence="7 8">CAB683</strain>
    </source>
</reference>
<feature type="coiled-coil region" evidence="4">
    <location>
        <begin position="688"/>
        <end position="775"/>
    </location>
</feature>
<organism evidence="7 8">
    <name type="scientific">Coniochaeta pulveracea</name>
    <dbReference type="NCBI Taxonomy" id="177199"/>
    <lineage>
        <taxon>Eukaryota</taxon>
        <taxon>Fungi</taxon>
        <taxon>Dikarya</taxon>
        <taxon>Ascomycota</taxon>
        <taxon>Pezizomycotina</taxon>
        <taxon>Sordariomycetes</taxon>
        <taxon>Sordariomycetidae</taxon>
        <taxon>Coniochaetales</taxon>
        <taxon>Coniochaetaceae</taxon>
        <taxon>Coniochaeta</taxon>
    </lineage>
</organism>
<dbReference type="InterPro" id="IPR003395">
    <property type="entry name" value="RecF/RecN/SMC_N"/>
</dbReference>
<dbReference type="GO" id="GO:0005634">
    <property type="term" value="C:nucleus"/>
    <property type="evidence" value="ECO:0007669"/>
    <property type="project" value="TreeGrafter"/>
</dbReference>
<evidence type="ECO:0000313" key="7">
    <source>
        <dbReference type="EMBL" id="RKU45370.1"/>
    </source>
</evidence>
<evidence type="ECO:0000256" key="5">
    <source>
        <dbReference type="SAM" id="MobiDB-lite"/>
    </source>
</evidence>
<evidence type="ECO:0000259" key="6">
    <source>
        <dbReference type="Pfam" id="PF02463"/>
    </source>
</evidence>
<evidence type="ECO:0000313" key="8">
    <source>
        <dbReference type="Proteomes" id="UP000275385"/>
    </source>
</evidence>
<feature type="coiled-coil region" evidence="4">
    <location>
        <begin position="266"/>
        <end position="332"/>
    </location>
</feature>
<evidence type="ECO:0000256" key="3">
    <source>
        <dbReference type="ARBA" id="ARBA00023054"/>
    </source>
</evidence>